<keyword evidence="1" id="KW-1133">Transmembrane helix</keyword>
<gene>
    <name evidence="2" type="ORF">KL86DYS1_11034</name>
</gene>
<keyword evidence="1" id="KW-0472">Membrane</keyword>
<sequence>MIKGIKIIIDILIYIYIINACFAAKYAELNLRCYFFRL</sequence>
<evidence type="ECO:0000256" key="1">
    <source>
        <dbReference type="SAM" id="Phobius"/>
    </source>
</evidence>
<keyword evidence="1" id="KW-0812">Transmembrane</keyword>
<evidence type="ECO:0000313" key="2">
    <source>
        <dbReference type="EMBL" id="SBV94066.1"/>
    </source>
</evidence>
<dbReference type="AlphaFoldDB" id="A0A212J3N1"/>
<proteinExistence type="predicted"/>
<dbReference type="EMBL" id="FLUM01000001">
    <property type="protein sequence ID" value="SBV94066.1"/>
    <property type="molecule type" value="Genomic_DNA"/>
</dbReference>
<accession>A0A212J3N1</accession>
<name>A0A212J3N1_9BACT</name>
<protein>
    <submittedName>
        <fullName evidence="2">Uncharacterized protein</fullName>
    </submittedName>
</protein>
<organism evidence="2">
    <name type="scientific">uncultured Dysgonomonas sp</name>
    <dbReference type="NCBI Taxonomy" id="206096"/>
    <lineage>
        <taxon>Bacteria</taxon>
        <taxon>Pseudomonadati</taxon>
        <taxon>Bacteroidota</taxon>
        <taxon>Bacteroidia</taxon>
        <taxon>Bacteroidales</taxon>
        <taxon>Dysgonomonadaceae</taxon>
        <taxon>Dysgonomonas</taxon>
        <taxon>environmental samples</taxon>
    </lineage>
</organism>
<feature type="transmembrane region" description="Helical" evidence="1">
    <location>
        <begin position="7"/>
        <end position="27"/>
    </location>
</feature>
<reference evidence="2" key="1">
    <citation type="submission" date="2016-04" db="EMBL/GenBank/DDBJ databases">
        <authorList>
            <person name="Evans L.H."/>
            <person name="Alamgir A."/>
            <person name="Owens N."/>
            <person name="Weber N.D."/>
            <person name="Virtaneva K."/>
            <person name="Barbian K."/>
            <person name="Babar A."/>
            <person name="Rosenke K."/>
        </authorList>
    </citation>
    <scope>NUCLEOTIDE SEQUENCE</scope>
    <source>
        <strain evidence="2">86-1</strain>
    </source>
</reference>